<feature type="region of interest" description="Disordered" evidence="1">
    <location>
        <begin position="1"/>
        <end position="26"/>
    </location>
</feature>
<accession>A0AAV9WYS8</accession>
<proteinExistence type="predicted"/>
<evidence type="ECO:0000256" key="1">
    <source>
        <dbReference type="SAM" id="MobiDB-lite"/>
    </source>
</evidence>
<name>A0AAV9WYS8_9PEZI</name>
<evidence type="ECO:0000313" key="2">
    <source>
        <dbReference type="EMBL" id="KAK6530265.1"/>
    </source>
</evidence>
<sequence>MEAKRRQADEVIVDRRPGSRGPQKNWRAGHVKLWGNAWDSLREAVLRREGIKHDDDEDDEEASARPFTNPSPTPSNSLSLVLSLSDTRESIQLKDLAPSVSLKALRA</sequence>
<dbReference type="EMBL" id="JAVHJO010000013">
    <property type="protein sequence ID" value="KAK6530265.1"/>
    <property type="molecule type" value="Genomic_DNA"/>
</dbReference>
<gene>
    <name evidence="2" type="ORF">TWF694_003627</name>
</gene>
<comment type="caution">
    <text evidence="2">The sequence shown here is derived from an EMBL/GenBank/DDBJ whole genome shotgun (WGS) entry which is preliminary data.</text>
</comment>
<dbReference type="Proteomes" id="UP001365542">
    <property type="component" value="Unassembled WGS sequence"/>
</dbReference>
<evidence type="ECO:0000313" key="3">
    <source>
        <dbReference type="Proteomes" id="UP001365542"/>
    </source>
</evidence>
<feature type="compositionally biased region" description="Low complexity" evidence="1">
    <location>
        <begin position="66"/>
        <end position="79"/>
    </location>
</feature>
<feature type="region of interest" description="Disordered" evidence="1">
    <location>
        <begin position="49"/>
        <end position="79"/>
    </location>
</feature>
<protein>
    <submittedName>
        <fullName evidence="2">Uncharacterized protein</fullName>
    </submittedName>
</protein>
<reference evidence="2 3" key="1">
    <citation type="submission" date="2019-10" db="EMBL/GenBank/DDBJ databases">
        <authorList>
            <person name="Palmer J.M."/>
        </authorList>
    </citation>
    <scope>NUCLEOTIDE SEQUENCE [LARGE SCALE GENOMIC DNA]</scope>
    <source>
        <strain evidence="2 3">TWF694</strain>
    </source>
</reference>
<dbReference type="AlphaFoldDB" id="A0AAV9WYS8"/>
<organism evidence="2 3">
    <name type="scientific">Orbilia ellipsospora</name>
    <dbReference type="NCBI Taxonomy" id="2528407"/>
    <lineage>
        <taxon>Eukaryota</taxon>
        <taxon>Fungi</taxon>
        <taxon>Dikarya</taxon>
        <taxon>Ascomycota</taxon>
        <taxon>Pezizomycotina</taxon>
        <taxon>Orbiliomycetes</taxon>
        <taxon>Orbiliales</taxon>
        <taxon>Orbiliaceae</taxon>
        <taxon>Orbilia</taxon>
    </lineage>
</organism>
<keyword evidence="3" id="KW-1185">Reference proteome</keyword>
<feature type="compositionally biased region" description="Basic and acidic residues" evidence="1">
    <location>
        <begin position="1"/>
        <end position="17"/>
    </location>
</feature>